<evidence type="ECO:0000259" key="7">
    <source>
        <dbReference type="PROSITE" id="PS50888"/>
    </source>
</evidence>
<dbReference type="PROSITE" id="PS50888">
    <property type="entry name" value="BHLH"/>
    <property type="match status" value="1"/>
</dbReference>
<dbReference type="GeneID" id="113729667"/>
<dbReference type="GO" id="GO:0000981">
    <property type="term" value="F:DNA-binding transcription factor activity, RNA polymerase II-specific"/>
    <property type="evidence" value="ECO:0007669"/>
    <property type="project" value="TreeGrafter"/>
</dbReference>
<keyword evidence="5" id="KW-0539">Nucleus</keyword>
<evidence type="ECO:0000313" key="8">
    <source>
        <dbReference type="Proteomes" id="UP001652660"/>
    </source>
</evidence>
<proteinExistence type="predicted"/>
<dbReference type="AlphaFoldDB" id="A0A6P6W302"/>
<evidence type="ECO:0000313" key="9">
    <source>
        <dbReference type="RefSeq" id="XP_027109723.1"/>
    </source>
</evidence>
<feature type="region of interest" description="Disordered" evidence="6">
    <location>
        <begin position="47"/>
        <end position="105"/>
    </location>
</feature>
<dbReference type="Gene3D" id="4.10.280.10">
    <property type="entry name" value="Helix-loop-helix DNA-binding domain"/>
    <property type="match status" value="1"/>
</dbReference>
<keyword evidence="3" id="KW-0238">DNA-binding</keyword>
<keyword evidence="4" id="KW-0804">Transcription</keyword>
<dbReference type="PANTHER" id="PTHR13935">
    <property type="entry name" value="ACHAETE-SCUTE TRANSCRIPTION FACTOR-RELATED"/>
    <property type="match status" value="1"/>
</dbReference>
<dbReference type="OrthoDB" id="1935281at2759"/>
<gene>
    <name evidence="9" type="primary">LOC113729667</name>
</gene>
<reference evidence="8" key="1">
    <citation type="journal article" date="2025" name="Foods">
        <title>Unveiling the Microbial Signatures of Arabica Coffee Cherries: Insights into Ripeness Specific Diversity, Functional Traits, and Implications for Quality and Safety.</title>
        <authorList>
            <consortium name="RefSeq"/>
            <person name="Tenea G.N."/>
            <person name="Cifuentes V."/>
            <person name="Reyes P."/>
            <person name="Cevallos-Vallejos M."/>
        </authorList>
    </citation>
    <scope>NUCLEOTIDE SEQUENCE [LARGE SCALE GENOMIC DNA]</scope>
</reference>
<dbReference type="GO" id="GO:0046983">
    <property type="term" value="F:protein dimerization activity"/>
    <property type="evidence" value="ECO:0007669"/>
    <property type="project" value="InterPro"/>
</dbReference>
<protein>
    <submittedName>
        <fullName evidence="9">Transcription factor bHLH36-like isoform X1</fullName>
    </submittedName>
</protein>
<dbReference type="InterPro" id="IPR015660">
    <property type="entry name" value="MASH1/Ascl1a-like"/>
</dbReference>
<feature type="region of interest" description="Disordered" evidence="6">
    <location>
        <begin position="1"/>
        <end position="23"/>
    </location>
</feature>
<evidence type="ECO:0000256" key="2">
    <source>
        <dbReference type="ARBA" id="ARBA00023015"/>
    </source>
</evidence>
<dbReference type="GO" id="GO:0090575">
    <property type="term" value="C:RNA polymerase II transcription regulator complex"/>
    <property type="evidence" value="ECO:0007669"/>
    <property type="project" value="TreeGrafter"/>
</dbReference>
<evidence type="ECO:0000256" key="4">
    <source>
        <dbReference type="ARBA" id="ARBA00023163"/>
    </source>
</evidence>
<feature type="domain" description="BHLH" evidence="7">
    <location>
        <begin position="99"/>
        <end position="151"/>
    </location>
</feature>
<dbReference type="GO" id="GO:0000977">
    <property type="term" value="F:RNA polymerase II transcription regulatory region sequence-specific DNA binding"/>
    <property type="evidence" value="ECO:0007669"/>
    <property type="project" value="TreeGrafter"/>
</dbReference>
<dbReference type="InterPro" id="IPR011598">
    <property type="entry name" value="bHLH_dom"/>
</dbReference>
<dbReference type="CDD" id="cd18914">
    <property type="entry name" value="bHLH_AtORG2_like"/>
    <property type="match status" value="1"/>
</dbReference>
<comment type="subcellular location">
    <subcellularLocation>
        <location evidence="1">Nucleus</location>
    </subcellularLocation>
</comment>
<name>A0A6P6W302_COFAR</name>
<keyword evidence="2" id="KW-0805">Transcription regulation</keyword>
<evidence type="ECO:0000256" key="6">
    <source>
        <dbReference type="SAM" id="MobiDB-lite"/>
    </source>
</evidence>
<accession>A0A6P6W302</accession>
<evidence type="ECO:0000256" key="3">
    <source>
        <dbReference type="ARBA" id="ARBA00023125"/>
    </source>
</evidence>
<dbReference type="Proteomes" id="UP001652660">
    <property type="component" value="Chromosome 2e"/>
</dbReference>
<dbReference type="Pfam" id="PF00010">
    <property type="entry name" value="HLH"/>
    <property type="match status" value="1"/>
</dbReference>
<evidence type="ECO:0000256" key="1">
    <source>
        <dbReference type="ARBA" id="ARBA00004123"/>
    </source>
</evidence>
<feature type="compositionally biased region" description="Basic residues" evidence="6">
    <location>
        <begin position="73"/>
        <end position="83"/>
    </location>
</feature>
<organism evidence="8 9">
    <name type="scientific">Coffea arabica</name>
    <name type="common">Arabian coffee</name>
    <dbReference type="NCBI Taxonomy" id="13443"/>
    <lineage>
        <taxon>Eukaryota</taxon>
        <taxon>Viridiplantae</taxon>
        <taxon>Streptophyta</taxon>
        <taxon>Embryophyta</taxon>
        <taxon>Tracheophyta</taxon>
        <taxon>Spermatophyta</taxon>
        <taxon>Magnoliopsida</taxon>
        <taxon>eudicotyledons</taxon>
        <taxon>Gunneridae</taxon>
        <taxon>Pentapetalae</taxon>
        <taxon>asterids</taxon>
        <taxon>lamiids</taxon>
        <taxon>Gentianales</taxon>
        <taxon>Rubiaceae</taxon>
        <taxon>Ixoroideae</taxon>
        <taxon>Gardenieae complex</taxon>
        <taxon>Bertiereae - Coffeeae clade</taxon>
        <taxon>Coffeeae</taxon>
        <taxon>Coffea</taxon>
    </lineage>
</organism>
<dbReference type="SUPFAM" id="SSF47459">
    <property type="entry name" value="HLH, helix-loop-helix DNA-binding domain"/>
    <property type="match status" value="1"/>
</dbReference>
<reference evidence="9" key="2">
    <citation type="submission" date="2025-08" db="UniProtKB">
        <authorList>
            <consortium name="RefSeq"/>
        </authorList>
    </citation>
    <scope>IDENTIFICATION</scope>
    <source>
        <tissue evidence="9">Leaves</tissue>
    </source>
</reference>
<dbReference type="InterPro" id="IPR036638">
    <property type="entry name" value="HLH_DNA-bd_sf"/>
</dbReference>
<keyword evidence="8" id="KW-1185">Reference proteome</keyword>
<dbReference type="RefSeq" id="XP_027109723.1">
    <property type="nucleotide sequence ID" value="XM_027253922.2"/>
</dbReference>
<dbReference type="PANTHER" id="PTHR13935:SF106">
    <property type="entry name" value="ACHAETE-SCUTE COMPLEX PROTEIN T5-RELATED"/>
    <property type="match status" value="1"/>
</dbReference>
<evidence type="ECO:0000256" key="5">
    <source>
        <dbReference type="ARBA" id="ARBA00023242"/>
    </source>
</evidence>
<feature type="compositionally biased region" description="Polar residues" evidence="6">
    <location>
        <begin position="47"/>
        <end position="64"/>
    </location>
</feature>
<feature type="compositionally biased region" description="Basic and acidic residues" evidence="6">
    <location>
        <begin position="95"/>
        <end position="105"/>
    </location>
</feature>
<feature type="compositionally biased region" description="Polar residues" evidence="6">
    <location>
        <begin position="1"/>
        <end position="10"/>
    </location>
</feature>
<sequence>MDDFTSSLIPLQQDDDDSQLFPYDLTVPTIHPYLDDTIHHQDLGNQAASSLAPHQQQHYDQVTSIDDDDNNNHHPRGRQRKKPSSAIPADNNDPDDSKQKRAAHRDVERLRRQEMANLYASLRNLLPLEYIKGKRSMSDQVHQAVNYITHKEKNIRELKVKRDKLRNLMGGSSDLNVKSVEETNSSSTTFTVKQCESGGIEILMKNDLAGNCFPLSRVLDMLLDEGLNVVNCVCTKVDENFLYTIQTEASHMDVDIIFLQQKLTEKVMTRKNF</sequence>